<dbReference type="Proteomes" id="UP000831701">
    <property type="component" value="Chromosome 16"/>
</dbReference>
<comment type="caution">
    <text evidence="1">The sequence shown here is derived from an EMBL/GenBank/DDBJ whole genome shotgun (WGS) entry which is preliminary data.</text>
</comment>
<gene>
    <name evidence="1" type="ORF">L3Q82_013280</name>
</gene>
<organism evidence="1 2">
    <name type="scientific">Scortum barcoo</name>
    <name type="common">barcoo grunter</name>
    <dbReference type="NCBI Taxonomy" id="214431"/>
    <lineage>
        <taxon>Eukaryota</taxon>
        <taxon>Metazoa</taxon>
        <taxon>Chordata</taxon>
        <taxon>Craniata</taxon>
        <taxon>Vertebrata</taxon>
        <taxon>Euteleostomi</taxon>
        <taxon>Actinopterygii</taxon>
        <taxon>Neopterygii</taxon>
        <taxon>Teleostei</taxon>
        <taxon>Neoteleostei</taxon>
        <taxon>Acanthomorphata</taxon>
        <taxon>Eupercaria</taxon>
        <taxon>Centrarchiformes</taxon>
        <taxon>Terapontoidei</taxon>
        <taxon>Terapontidae</taxon>
        <taxon>Scortum</taxon>
    </lineage>
</organism>
<evidence type="ECO:0000313" key="1">
    <source>
        <dbReference type="EMBL" id="KAI3361085.1"/>
    </source>
</evidence>
<accession>A0ACB8VZE1</accession>
<protein>
    <submittedName>
        <fullName evidence="1">Uncharacterized protein</fullName>
    </submittedName>
</protein>
<dbReference type="EMBL" id="CM041546">
    <property type="protein sequence ID" value="KAI3361085.1"/>
    <property type="molecule type" value="Genomic_DNA"/>
</dbReference>
<keyword evidence="2" id="KW-1185">Reference proteome</keyword>
<evidence type="ECO:0000313" key="2">
    <source>
        <dbReference type="Proteomes" id="UP000831701"/>
    </source>
</evidence>
<name>A0ACB8VZE1_9TELE</name>
<sequence>MVAHMTLAARLCPAESSVQFGGRSEDTQQPEEEEAMRPSISVTLEPGLERGVPWGRDLYTFVTSAAGHMMRTLQKPRKNRPSKRQVNHRRFLHNMIQRKFADIEAANHRLASVLYFKEEEKNLTSPTMDLSDSPSHGGYQQDPDKCTDVDGILKSRGEASVGSHDTEISGQKQPDTGYLWKRHPKSQPAICTTRKNNKSKGRQKKESRNHKLVQFTSLSSPKDIDCYQGAELFQTEYYDGESALKSVNDLSQDSQITQQDSAFIQFGQHVDMSPSSSPELSPLSLDSCDFSIQMFTDISACAQAQKNVTDISESQWTDIMDLFGAGNKDLGGCMDVEAYFESICACQGDSGQEVSVDDVGFADQADSFTERICSNRSEVEDLHAGQCRYEYAYSCHGDQGFALNHFQSALRQNEAQFNNYKPSQATDIQNQLPTSVSFNYDASELQTYRHPQEESPCMLVHCESNQNFTPFEGVAQSFSIPLHNSEHRPIPTPPHEDDWLFTDILKDRKSPDC</sequence>
<reference evidence="1" key="1">
    <citation type="submission" date="2022-04" db="EMBL/GenBank/DDBJ databases">
        <title>Jade perch genome.</title>
        <authorList>
            <person name="Chao B."/>
        </authorList>
    </citation>
    <scope>NUCLEOTIDE SEQUENCE</scope>
    <source>
        <strain evidence="1">CB-2022</strain>
    </source>
</reference>
<proteinExistence type="predicted"/>